<accession>A0A154BS38</accession>
<evidence type="ECO:0000259" key="4">
    <source>
        <dbReference type="Pfam" id="PF01551"/>
    </source>
</evidence>
<feature type="domain" description="Peptidoglycan hydrolase PcsB coiled-coil" evidence="5">
    <location>
        <begin position="90"/>
        <end position="161"/>
    </location>
</feature>
<evidence type="ECO:0000259" key="5">
    <source>
        <dbReference type="Pfam" id="PF24568"/>
    </source>
</evidence>
<dbReference type="Proteomes" id="UP000076268">
    <property type="component" value="Unassembled WGS sequence"/>
</dbReference>
<dbReference type="Pfam" id="PF01551">
    <property type="entry name" value="Peptidase_M23"/>
    <property type="match status" value="1"/>
</dbReference>
<dbReference type="STRING" id="1794912.AXX12_08795"/>
<proteinExistence type="predicted"/>
<feature type="domain" description="M23ase beta-sheet core" evidence="4">
    <location>
        <begin position="266"/>
        <end position="360"/>
    </location>
</feature>
<dbReference type="InterPro" id="IPR050570">
    <property type="entry name" value="Cell_wall_metabolism_enzyme"/>
</dbReference>
<dbReference type="GO" id="GO:0004222">
    <property type="term" value="F:metalloendopeptidase activity"/>
    <property type="evidence" value="ECO:0007669"/>
    <property type="project" value="TreeGrafter"/>
</dbReference>
<feature type="coiled-coil region" evidence="2">
    <location>
        <begin position="15"/>
        <end position="94"/>
    </location>
</feature>
<evidence type="ECO:0000256" key="1">
    <source>
        <dbReference type="ARBA" id="ARBA00022729"/>
    </source>
</evidence>
<evidence type="ECO:0000256" key="2">
    <source>
        <dbReference type="SAM" id="Coils"/>
    </source>
</evidence>
<dbReference type="PANTHER" id="PTHR21666">
    <property type="entry name" value="PEPTIDASE-RELATED"/>
    <property type="match status" value="1"/>
</dbReference>
<dbReference type="OrthoDB" id="9809488at2"/>
<keyword evidence="1" id="KW-0732">Signal</keyword>
<dbReference type="Gene3D" id="2.70.70.10">
    <property type="entry name" value="Glucose Permease (Domain IIA)"/>
    <property type="match status" value="1"/>
</dbReference>
<organism evidence="6 7">
    <name type="scientific">Anaerosporomusa subterranea</name>
    <dbReference type="NCBI Taxonomy" id="1794912"/>
    <lineage>
        <taxon>Bacteria</taxon>
        <taxon>Bacillati</taxon>
        <taxon>Bacillota</taxon>
        <taxon>Negativicutes</taxon>
        <taxon>Acetonemataceae</taxon>
        <taxon>Anaerosporomusa</taxon>
    </lineage>
</organism>
<feature type="region of interest" description="Disordered" evidence="3">
    <location>
        <begin position="344"/>
        <end position="365"/>
    </location>
</feature>
<keyword evidence="2" id="KW-0175">Coiled coil</keyword>
<dbReference type="EMBL" id="LSGP01000017">
    <property type="protein sequence ID" value="KYZ76853.1"/>
    <property type="molecule type" value="Genomic_DNA"/>
</dbReference>
<dbReference type="SUPFAM" id="SSF51261">
    <property type="entry name" value="Duplicated hybrid motif"/>
    <property type="match status" value="1"/>
</dbReference>
<dbReference type="SUPFAM" id="SSF57997">
    <property type="entry name" value="Tropomyosin"/>
    <property type="match status" value="1"/>
</dbReference>
<keyword evidence="7" id="KW-1185">Reference proteome</keyword>
<sequence length="365" mass="40526">MVVFLSLPLISPVLASEIEQKQQELQSIQQRMQEQQSRAKQAQRKVNSVSERLQSVQTELDGALSDYSEISRELEEKETQIEANTEILATAEKNLVKRTQVLNRRMRDIYENGQISYLDVLLGAADFSDLTTRVDLLKRILSQDATLIARVKAERQLVIQKKAELEHDRARIQELQKAAKAKKSMIENRRDAQQAVLDEAVNEKETADQAYQELLETSRQIERMIRNAGNKGGSAQATGSMVWPTGGPVTSPFGWRTHPIFGTQRLHTGIDIGADYGDDVVAVDSGVIIYADWMGGYGKAVIVEHGGGISTLYAHNSELLVSEGQTVRKGQTVSRVGSTGYSTGPHLHFEVRQNGSPVNPLSYLP</sequence>
<dbReference type="FunFam" id="2.70.70.10:FF:000006">
    <property type="entry name" value="M23 family peptidase"/>
    <property type="match status" value="1"/>
</dbReference>
<comment type="caution">
    <text evidence="6">The sequence shown here is derived from an EMBL/GenBank/DDBJ whole genome shotgun (WGS) entry which is preliminary data.</text>
</comment>
<dbReference type="Gene3D" id="6.10.250.3150">
    <property type="match status" value="1"/>
</dbReference>
<dbReference type="Pfam" id="PF24568">
    <property type="entry name" value="CC_PcsB"/>
    <property type="match status" value="1"/>
</dbReference>
<feature type="coiled-coil region" evidence="2">
    <location>
        <begin position="148"/>
        <end position="231"/>
    </location>
</feature>
<dbReference type="InterPro" id="IPR057309">
    <property type="entry name" value="PcsB_CC"/>
</dbReference>
<dbReference type="InterPro" id="IPR011055">
    <property type="entry name" value="Dup_hybrid_motif"/>
</dbReference>
<dbReference type="PANTHER" id="PTHR21666:SF289">
    <property type="entry name" value="L-ALA--D-GLU ENDOPEPTIDASE"/>
    <property type="match status" value="1"/>
</dbReference>
<evidence type="ECO:0000313" key="7">
    <source>
        <dbReference type="Proteomes" id="UP000076268"/>
    </source>
</evidence>
<gene>
    <name evidence="6" type="ORF">AXX12_08795</name>
</gene>
<dbReference type="InterPro" id="IPR016047">
    <property type="entry name" value="M23ase_b-sheet_dom"/>
</dbReference>
<dbReference type="AlphaFoldDB" id="A0A154BS38"/>
<dbReference type="CDD" id="cd12797">
    <property type="entry name" value="M23_peptidase"/>
    <property type="match status" value="1"/>
</dbReference>
<evidence type="ECO:0000256" key="3">
    <source>
        <dbReference type="SAM" id="MobiDB-lite"/>
    </source>
</evidence>
<reference evidence="6 7" key="1">
    <citation type="submission" date="2016-02" db="EMBL/GenBank/DDBJ databases">
        <title>Anaerosporomusa subterraneum gen. nov., sp. nov., a spore-forming obligate anaerobe isolated from saprolite.</title>
        <authorList>
            <person name="Choi J.K."/>
            <person name="Shah M."/>
            <person name="Yee N."/>
        </authorList>
    </citation>
    <scope>NUCLEOTIDE SEQUENCE [LARGE SCALE GENOMIC DNA]</scope>
    <source>
        <strain evidence="6 7">RU4</strain>
    </source>
</reference>
<name>A0A154BS38_ANASB</name>
<protein>
    <submittedName>
        <fullName evidence="6">Peptidase M23</fullName>
    </submittedName>
</protein>
<evidence type="ECO:0000313" key="6">
    <source>
        <dbReference type="EMBL" id="KYZ76853.1"/>
    </source>
</evidence>